<dbReference type="EMBL" id="FTMI01000007">
    <property type="protein sequence ID" value="SIQ71666.1"/>
    <property type="molecule type" value="Genomic_DNA"/>
</dbReference>
<evidence type="ECO:0000313" key="2">
    <source>
        <dbReference type="Proteomes" id="UP000186235"/>
    </source>
</evidence>
<keyword evidence="2" id="KW-1185">Reference proteome</keyword>
<name>A0A1N6V227_9MICO</name>
<protein>
    <recommendedName>
        <fullName evidence="3">Copper(I)-binding protein</fullName>
    </recommendedName>
</protein>
<proteinExistence type="predicted"/>
<accession>A0A1N6V227</accession>
<gene>
    <name evidence="1" type="ORF">SAMN05518682_3377</name>
</gene>
<organism evidence="1 2">
    <name type="scientific">Cellulosimicrobium aquatile</name>
    <dbReference type="NCBI Taxonomy" id="1612203"/>
    <lineage>
        <taxon>Bacteria</taxon>
        <taxon>Bacillati</taxon>
        <taxon>Actinomycetota</taxon>
        <taxon>Actinomycetes</taxon>
        <taxon>Micrococcales</taxon>
        <taxon>Promicromonosporaceae</taxon>
        <taxon>Cellulosimicrobium</taxon>
    </lineage>
</organism>
<evidence type="ECO:0008006" key="3">
    <source>
        <dbReference type="Google" id="ProtNLM"/>
    </source>
</evidence>
<dbReference type="AlphaFoldDB" id="A0A1N6V227"/>
<dbReference type="Proteomes" id="UP000186235">
    <property type="component" value="Unassembled WGS sequence"/>
</dbReference>
<reference evidence="2" key="1">
    <citation type="submission" date="2017-01" db="EMBL/GenBank/DDBJ databases">
        <authorList>
            <person name="Varghese N."/>
            <person name="Submissions S."/>
        </authorList>
    </citation>
    <scope>NUCLEOTIDE SEQUENCE [LARGE SCALE GENOMIC DNA]</scope>
    <source>
        <strain evidence="2">3bp</strain>
    </source>
</reference>
<sequence length="168" mass="17315">MTRIPTPRASTRAESRATGRARAWAVPLLVAGVALASACSPIETNRPYSPSDGLRVDLTSELRGLNLLVVSAEDGEPGALVGAFANDSTEDVEFDVTPEGGAPVTIPVAAGETVYLGAEDGFDAQIGRVDAAPGAMLPVTVSTTTGEEQTLSLPVLDGTLEEYAHLLP</sequence>
<evidence type="ECO:0000313" key="1">
    <source>
        <dbReference type="EMBL" id="SIQ71666.1"/>
    </source>
</evidence>